<dbReference type="GO" id="GO:0005829">
    <property type="term" value="C:cytosol"/>
    <property type="evidence" value="ECO:0007669"/>
    <property type="project" value="TreeGrafter"/>
</dbReference>
<dbReference type="GO" id="GO:0008093">
    <property type="term" value="F:cytoskeletal anchor activity"/>
    <property type="evidence" value="ECO:0007669"/>
    <property type="project" value="InterPro"/>
</dbReference>
<evidence type="ECO:0000256" key="3">
    <source>
        <dbReference type="SAM" id="Coils"/>
    </source>
</evidence>
<evidence type="ECO:0000313" key="5">
    <source>
        <dbReference type="EMBL" id="TNM86758.1"/>
    </source>
</evidence>
<evidence type="ECO:0000313" key="6">
    <source>
        <dbReference type="Proteomes" id="UP000516260"/>
    </source>
</evidence>
<evidence type="ECO:0000256" key="4">
    <source>
        <dbReference type="SAM" id="MobiDB-lite"/>
    </source>
</evidence>
<evidence type="ECO:0000256" key="2">
    <source>
        <dbReference type="ARBA" id="ARBA00023054"/>
    </source>
</evidence>
<dbReference type="PANTHER" id="PTHR31233">
    <property type="entry name" value="BICAUDAL D FAMILY MEMBER"/>
    <property type="match status" value="1"/>
</dbReference>
<feature type="region of interest" description="Disordered" evidence="4">
    <location>
        <begin position="233"/>
        <end position="267"/>
    </location>
</feature>
<dbReference type="GO" id="GO:0034452">
    <property type="term" value="F:dynactin binding"/>
    <property type="evidence" value="ECO:0007669"/>
    <property type="project" value="TreeGrafter"/>
</dbReference>
<feature type="compositionally biased region" description="Acidic residues" evidence="4">
    <location>
        <begin position="13"/>
        <end position="23"/>
    </location>
</feature>
<sequence length="267" mass="29976">MLEADADPAGQAEEGEEEVEMEGQDLKAAVMRLTLELQEATEEKLQAARYGLVVLEESAALKMKHRQLEEEHESLKEELQRLKEAFADSVSSQKRAAADGECREECLLQETASKEAAMATRIEEVQAELKQARLALSNARAEIDRLGVFSTQLKKVEFEGIKLELTQKNEEQEELRGQLDEAARLREIAEKQLDEALEALKDEREQKNSLRRELSALTLNPFESVGNLELHLDQLDDSQEEGREGEREGEGEDQDSGINNGPGKRSC</sequence>
<feature type="compositionally biased region" description="Basic and acidic residues" evidence="4">
    <location>
        <begin position="233"/>
        <end position="248"/>
    </location>
</feature>
<dbReference type="GO" id="GO:0005794">
    <property type="term" value="C:Golgi apparatus"/>
    <property type="evidence" value="ECO:0007669"/>
    <property type="project" value="TreeGrafter"/>
</dbReference>
<protein>
    <submittedName>
        <fullName evidence="5">Uncharacterized protein</fullName>
    </submittedName>
</protein>
<feature type="coiled-coil region" evidence="3">
    <location>
        <begin position="122"/>
        <end position="220"/>
    </location>
</feature>
<accession>A0A4Z2B5E5</accession>
<dbReference type="EMBL" id="SWLE01000020">
    <property type="protein sequence ID" value="TNM86758.1"/>
    <property type="molecule type" value="Genomic_DNA"/>
</dbReference>
<dbReference type="GO" id="GO:0070507">
    <property type="term" value="P:regulation of microtubule cytoskeleton organization"/>
    <property type="evidence" value="ECO:0007669"/>
    <property type="project" value="TreeGrafter"/>
</dbReference>
<keyword evidence="6" id="KW-1185">Reference proteome</keyword>
<comment type="similarity">
    <text evidence="1">Belongs to the BicD family.</text>
</comment>
<proteinExistence type="inferred from homology"/>
<feature type="coiled-coil region" evidence="3">
    <location>
        <begin position="23"/>
        <end position="88"/>
    </location>
</feature>
<gene>
    <name evidence="5" type="ORF">fugu_006988</name>
</gene>
<organism evidence="5 6">
    <name type="scientific">Takifugu bimaculatus</name>
    <dbReference type="NCBI Taxonomy" id="433685"/>
    <lineage>
        <taxon>Eukaryota</taxon>
        <taxon>Metazoa</taxon>
        <taxon>Chordata</taxon>
        <taxon>Craniata</taxon>
        <taxon>Vertebrata</taxon>
        <taxon>Euteleostomi</taxon>
        <taxon>Actinopterygii</taxon>
        <taxon>Neopterygii</taxon>
        <taxon>Teleostei</taxon>
        <taxon>Neoteleostei</taxon>
        <taxon>Acanthomorphata</taxon>
        <taxon>Eupercaria</taxon>
        <taxon>Tetraodontiformes</taxon>
        <taxon>Tetradontoidea</taxon>
        <taxon>Tetraodontidae</taxon>
        <taxon>Takifugu</taxon>
    </lineage>
</organism>
<dbReference type="PANTHER" id="PTHR31233:SF12">
    <property type="entry name" value="BICAUDAL D HOMOLOG 2-LIKE"/>
    <property type="match status" value="1"/>
</dbReference>
<keyword evidence="2 3" id="KW-0175">Coiled coil</keyword>
<name>A0A4Z2B5E5_9TELE</name>
<dbReference type="Pfam" id="PF09730">
    <property type="entry name" value="BicD"/>
    <property type="match status" value="1"/>
</dbReference>
<feature type="region of interest" description="Disordered" evidence="4">
    <location>
        <begin position="1"/>
        <end position="23"/>
    </location>
</feature>
<reference evidence="5 6" key="1">
    <citation type="submission" date="2019-04" db="EMBL/GenBank/DDBJ databases">
        <title>The sequence and de novo assembly of Takifugu bimaculatus genome using PacBio and Hi-C technologies.</title>
        <authorList>
            <person name="Xu P."/>
            <person name="Liu B."/>
            <person name="Zhou Z."/>
        </authorList>
    </citation>
    <scope>NUCLEOTIDE SEQUENCE [LARGE SCALE GENOMIC DNA]</scope>
    <source>
        <strain evidence="5">TB-2018</strain>
        <tissue evidence="5">Muscle</tissue>
    </source>
</reference>
<dbReference type="GO" id="GO:0072393">
    <property type="term" value="P:microtubule anchoring at microtubule organizing center"/>
    <property type="evidence" value="ECO:0007669"/>
    <property type="project" value="TreeGrafter"/>
</dbReference>
<dbReference type="AlphaFoldDB" id="A0A4Z2B5E5"/>
<comment type="caution">
    <text evidence="5">The sequence shown here is derived from an EMBL/GenBank/DDBJ whole genome shotgun (WGS) entry which is preliminary data.</text>
</comment>
<dbReference type="Proteomes" id="UP000516260">
    <property type="component" value="Chromosome 7"/>
</dbReference>
<dbReference type="GO" id="GO:0070840">
    <property type="term" value="F:dynein complex binding"/>
    <property type="evidence" value="ECO:0007669"/>
    <property type="project" value="InterPro"/>
</dbReference>
<evidence type="ECO:0000256" key="1">
    <source>
        <dbReference type="ARBA" id="ARBA00010061"/>
    </source>
</evidence>
<dbReference type="InterPro" id="IPR018477">
    <property type="entry name" value="BICD"/>
</dbReference>